<evidence type="ECO:0000313" key="2">
    <source>
        <dbReference type="Proteomes" id="UP001603978"/>
    </source>
</evidence>
<name>A0ABW7A6X3_9ACTN</name>
<dbReference type="PANTHER" id="PTHR38479:SF2">
    <property type="entry name" value="WINGED HELIX DNA-BINDING DOMAIN-CONTAINING PROTEIN"/>
    <property type="match status" value="1"/>
</dbReference>
<dbReference type="PANTHER" id="PTHR38479">
    <property type="entry name" value="LMO0824 PROTEIN"/>
    <property type="match status" value="1"/>
</dbReference>
<sequence length="390" mass="41791">MVIELSWPQVSARRLQRAGLGASAGQADAGATPSGPEAEGATPEAVVAAMCGAHAQVMSAAEASIGLRLDGVTRAHVREALWSERSLVKTHGPRGTVHVLPARDLPMWVSAMSSVPPGHNAFPEYIRMTAEQADQVVAAIREVLTGAEMTIDELSDAVVAATGPWAGELVMPAFQTMWPRWRQVMHVAAHRGAFVFGPVRGRKVTYTAAPDAPPVRDGLLGLVRSYLWAYGPATPEQFAQWAGGPVRWAAGAFKGMELEEVLFEGKRAWVLAGDTAVPEDRPRGVRLLPYFDAYVVAGRPRELLYPGAAAARALAGGQAGNFPVLLVDGDVSGVWHQRRSGNKIDITVEPLRDLTPAQLRELDEQVERVGEVMEGRPRLTIGPVKVGPHA</sequence>
<keyword evidence="2" id="KW-1185">Reference proteome</keyword>
<reference evidence="1 2" key="1">
    <citation type="submission" date="2024-10" db="EMBL/GenBank/DDBJ databases">
        <authorList>
            <person name="Topkara A.R."/>
            <person name="Saygin H."/>
        </authorList>
    </citation>
    <scope>NUCLEOTIDE SEQUENCE [LARGE SCALE GENOMIC DNA]</scope>
    <source>
        <strain evidence="1 2">M3C6</strain>
    </source>
</reference>
<dbReference type="GO" id="GO:0003677">
    <property type="term" value="F:DNA binding"/>
    <property type="evidence" value="ECO:0007669"/>
    <property type="project" value="UniProtKB-KW"/>
</dbReference>
<keyword evidence="1" id="KW-0238">DNA-binding</keyword>
<organism evidence="1 2">
    <name type="scientific">Nonomuraea marmarensis</name>
    <dbReference type="NCBI Taxonomy" id="3351344"/>
    <lineage>
        <taxon>Bacteria</taxon>
        <taxon>Bacillati</taxon>
        <taxon>Actinomycetota</taxon>
        <taxon>Actinomycetes</taxon>
        <taxon>Streptosporangiales</taxon>
        <taxon>Streptosporangiaceae</taxon>
        <taxon>Nonomuraea</taxon>
    </lineage>
</organism>
<dbReference type="Proteomes" id="UP001603978">
    <property type="component" value="Unassembled WGS sequence"/>
</dbReference>
<dbReference type="Pfam" id="PF06224">
    <property type="entry name" value="AlkZ-like"/>
    <property type="match status" value="1"/>
</dbReference>
<dbReference type="InterPro" id="IPR009351">
    <property type="entry name" value="AlkZ-like"/>
</dbReference>
<accession>A0ABW7A6X3</accession>
<dbReference type="EMBL" id="JBICRM010000004">
    <property type="protein sequence ID" value="MFG1703085.1"/>
    <property type="molecule type" value="Genomic_DNA"/>
</dbReference>
<evidence type="ECO:0000313" key="1">
    <source>
        <dbReference type="EMBL" id="MFG1703085.1"/>
    </source>
</evidence>
<comment type="caution">
    <text evidence="1">The sequence shown here is derived from an EMBL/GenBank/DDBJ whole genome shotgun (WGS) entry which is preliminary data.</text>
</comment>
<dbReference type="RefSeq" id="WP_393163479.1">
    <property type="nucleotide sequence ID" value="NZ_JBICRM010000004.1"/>
</dbReference>
<proteinExistence type="predicted"/>
<gene>
    <name evidence="1" type="ORF">ACFLIM_07820</name>
</gene>
<protein>
    <submittedName>
        <fullName evidence="1">Winged helix DNA-binding domain-containing protein</fullName>
    </submittedName>
</protein>